<organism evidence="1 2">
    <name type="scientific">Bacillus bingmayongensis</name>
    <dbReference type="NCBI Taxonomy" id="1150157"/>
    <lineage>
        <taxon>Bacteria</taxon>
        <taxon>Bacillati</taxon>
        <taxon>Bacillota</taxon>
        <taxon>Bacilli</taxon>
        <taxon>Bacillales</taxon>
        <taxon>Bacillaceae</taxon>
        <taxon>Bacillus</taxon>
    </lineage>
</organism>
<gene>
    <name evidence="1" type="ORF">U2I54_27470</name>
</gene>
<sequence>LGEYVPKFGRGPSLAMEGVGAVSGGGKNLLKDAYQYVKDTGEKDAKGASGAKTKPNQVHHYATNKSKTYTHQMEDITKKYGLDLDEVWNKELLPHQGRHPNAYHEFVLDELKNIDMIANGDNKIFLELFETNIKSVIRNNPDMLYSNYWKNLK</sequence>
<dbReference type="RefSeq" id="WP_374219810.1">
    <property type="nucleotide sequence ID" value="NZ_JAXOVW010000196.1"/>
</dbReference>
<keyword evidence="2" id="KW-1185">Reference proteome</keyword>
<evidence type="ECO:0000313" key="1">
    <source>
        <dbReference type="EMBL" id="MDZ5610634.1"/>
    </source>
</evidence>
<protein>
    <submittedName>
        <fullName evidence="1">AHH domain-containing protein</fullName>
    </submittedName>
</protein>
<name>A0ABU5K4G2_9BACI</name>
<dbReference type="Proteomes" id="UP001291930">
    <property type="component" value="Unassembled WGS sequence"/>
</dbReference>
<proteinExistence type="predicted"/>
<comment type="caution">
    <text evidence="1">The sequence shown here is derived from an EMBL/GenBank/DDBJ whole genome shotgun (WGS) entry which is preliminary data.</text>
</comment>
<dbReference type="EMBL" id="JAXOVW010000196">
    <property type="protein sequence ID" value="MDZ5610634.1"/>
    <property type="molecule type" value="Genomic_DNA"/>
</dbReference>
<dbReference type="InterPro" id="IPR032871">
    <property type="entry name" value="AHH_dom_containing"/>
</dbReference>
<feature type="non-terminal residue" evidence="1">
    <location>
        <position position="1"/>
    </location>
</feature>
<dbReference type="Pfam" id="PF14412">
    <property type="entry name" value="AHH"/>
    <property type="match status" value="1"/>
</dbReference>
<evidence type="ECO:0000313" key="2">
    <source>
        <dbReference type="Proteomes" id="UP001291930"/>
    </source>
</evidence>
<reference evidence="2" key="1">
    <citation type="submission" date="2023-11" db="EMBL/GenBank/DDBJ databases">
        <title>Genome Sequence of Bacillus pseudomycoides stain BUPM19.</title>
        <authorList>
            <person name="Farhat A."/>
        </authorList>
    </citation>
    <scope>NUCLEOTIDE SEQUENCE [LARGE SCALE GENOMIC DNA]</scope>
    <source>
        <strain evidence="2">BUPM19</strain>
    </source>
</reference>
<accession>A0ABU5K4G2</accession>